<accession>A0A4U1CNQ4</accession>
<dbReference type="AlphaFoldDB" id="A0A4U1CNQ4"/>
<keyword evidence="3" id="KW-1185">Reference proteome</keyword>
<gene>
    <name evidence="2" type="ORF">FA047_03025</name>
</gene>
<name>A0A4U1CNQ4_9SPHI</name>
<reference evidence="2 3" key="1">
    <citation type="submission" date="2019-04" db="EMBL/GenBank/DDBJ databases">
        <title>Pedobacter sp. RP-3-15 sp. nov., isolated from Arctic soil.</title>
        <authorList>
            <person name="Dahal R.H."/>
            <person name="Kim D.-U."/>
        </authorList>
    </citation>
    <scope>NUCLEOTIDE SEQUENCE [LARGE SCALE GENOMIC DNA]</scope>
    <source>
        <strain evidence="2 3">RP-3-15</strain>
    </source>
</reference>
<evidence type="ECO:0000256" key="1">
    <source>
        <dbReference type="SAM" id="Phobius"/>
    </source>
</evidence>
<keyword evidence="1" id="KW-0472">Membrane</keyword>
<sequence>MVKAAALYIVIIVSLLIAVISASLLTIAFYYRLEVQKKVRFDKLSANLESATAVVLSEGFIAGEEVVLDLFEEGTDSVVLSKNNWGVFELYALKAFELKDTLKRSFFTAGTFADQSAIYLADEDRPLSVSGTTQITGNGELPKSGLKQAYVDGKPYAGKELIKGSITDSKRDIPSLDKEVLDRIIKYLKPDEDQKRLAFNVKDSVVNSFFNKELVYQLSPLQGINDVKISGKVILVSDTTINISEDAILEDVQVYAPAIIVADGFKGSCQLFARDSIVIGKNCDFAYPSFAGVFKPLDGKIQSSVSLAEGSRFAGVLLSYEEKRSELQTIISLGKNCLVSGEVYATGYIKMERSVKVNGKVTAKRFIMQTPATLYENYLIDIVLNRKLLSKYYLSPFIFTREDADQNILKWLN</sequence>
<evidence type="ECO:0000313" key="2">
    <source>
        <dbReference type="EMBL" id="TKC09083.1"/>
    </source>
</evidence>
<dbReference type="EMBL" id="SWBQ01000001">
    <property type="protein sequence ID" value="TKC09083.1"/>
    <property type="molecule type" value="Genomic_DNA"/>
</dbReference>
<dbReference type="OrthoDB" id="1004942at2"/>
<comment type="caution">
    <text evidence="2">The sequence shown here is derived from an EMBL/GenBank/DDBJ whole genome shotgun (WGS) entry which is preliminary data.</text>
</comment>
<protein>
    <submittedName>
        <fullName evidence="2">Uncharacterized protein</fullName>
    </submittedName>
</protein>
<organism evidence="2 3">
    <name type="scientific">Pedobacter frigoris</name>
    <dbReference type="NCBI Taxonomy" id="2571272"/>
    <lineage>
        <taxon>Bacteria</taxon>
        <taxon>Pseudomonadati</taxon>
        <taxon>Bacteroidota</taxon>
        <taxon>Sphingobacteriia</taxon>
        <taxon>Sphingobacteriales</taxon>
        <taxon>Sphingobacteriaceae</taxon>
        <taxon>Pedobacter</taxon>
    </lineage>
</organism>
<keyword evidence="1" id="KW-0812">Transmembrane</keyword>
<proteinExistence type="predicted"/>
<keyword evidence="1" id="KW-1133">Transmembrane helix</keyword>
<dbReference type="Proteomes" id="UP000307244">
    <property type="component" value="Unassembled WGS sequence"/>
</dbReference>
<dbReference type="RefSeq" id="WP_136834498.1">
    <property type="nucleotide sequence ID" value="NZ_SWBQ01000001.1"/>
</dbReference>
<evidence type="ECO:0000313" key="3">
    <source>
        <dbReference type="Proteomes" id="UP000307244"/>
    </source>
</evidence>
<feature type="transmembrane region" description="Helical" evidence="1">
    <location>
        <begin position="6"/>
        <end position="31"/>
    </location>
</feature>